<dbReference type="GO" id="GO:0004190">
    <property type="term" value="F:aspartic-type endopeptidase activity"/>
    <property type="evidence" value="ECO:0007669"/>
    <property type="project" value="UniProtKB-KW"/>
</dbReference>
<evidence type="ECO:0000256" key="6">
    <source>
        <dbReference type="ARBA" id="ARBA00022741"/>
    </source>
</evidence>
<dbReference type="InterPro" id="IPR025724">
    <property type="entry name" value="GAG-pre-integrase_dom"/>
</dbReference>
<evidence type="ECO:0000259" key="20">
    <source>
        <dbReference type="PROSITE" id="PS50158"/>
    </source>
</evidence>
<dbReference type="PANTHER" id="PTHR42648">
    <property type="entry name" value="TRANSPOSASE, PUTATIVE-RELATED"/>
    <property type="match status" value="1"/>
</dbReference>
<feature type="domain" description="CCHC-type" evidence="20">
    <location>
        <begin position="183"/>
        <end position="198"/>
    </location>
</feature>
<dbReference type="GO" id="GO:0003964">
    <property type="term" value="F:RNA-directed DNA polymerase activity"/>
    <property type="evidence" value="ECO:0007669"/>
    <property type="project" value="UniProtKB-KW"/>
</dbReference>
<dbReference type="GO" id="GO:0008270">
    <property type="term" value="F:zinc ion binding"/>
    <property type="evidence" value="ECO:0007669"/>
    <property type="project" value="UniProtKB-KW"/>
</dbReference>
<dbReference type="InterPro" id="IPR001878">
    <property type="entry name" value="Znf_CCHC"/>
</dbReference>
<sequence length="1263" mass="145294">MEIFSFFTGNEPSSTQKVELEKWKKDDKKCKSLIVQCVAESHLEYVMGKETAKEIWNSLVQTFERKGVASQLYLRRRLLTLKLENDTNLEAHFIKFDELIRQLKSAGAKLEKEDIVCHLLLTMPETYNNVVTAIETLSIEKVTIEFVKGRLLDEEAKKTNTTDIPQQRSTAFGTTSNSSFPFKCYGCDKVGHRVSECKFKKKFGRDKNKKSSKKSTANNVVSKSEDAVCFSIGKDMEPTEKASEIFWFIDSGCSDHLVNQEKYFPFIKQMETPLNIGVAKNGESLIATKTGTIISYSRVDGEEILCKFENVYYVPNLRYNLLSVGKIEQLNFKVVFENGLATITQPSGNVVAVARRMRTLYGITFSLKPNTCANNCIDTQIDESLWHQRMGHPNKSYLWMLRDMVTELNLNKNDIPEFCQTCVESKHSRKPFQSRSFQTRRPLEIVHSDVCGPISPTTWNGKKYFLSFTDDYTRFSIIYLLEKKSQVLQCFQNYEATVSAFFDLKVSILRCDNGGEYVSNELKRFCSVKGIVVDYTVPYTPEQNGLAERLNRTLVERTRSLLLQSNLSKEMWGEAVLTAAYLGNRLSTHANIKKTPVELWTGSKPNLNNIRIFGCVAFAHIPDQLRRKLDSKSKRCIFVGYTKNGYRLWDPLTKTVFVSRDVIFNEKELLNPIITNNEKKILVEINNSEIAEESEETTEQESQDEERKTENDVDKVIGNNIPTQEQLKRNRKTPTWHKDYEMSMMALSVEYYVQDLPETVEEIKTHPNHTQWKAAMEEEMRALNENNTWTLVKRLPNKRVMNNKWVFKVKTDEQGNVIRFKARLVVKGYSQKLGFDYMDTYAPVANIVTVHTLLSLALHKDLHIIQMDVTTAFLNGIVEEELYMRQPEGFEKGENLVCKLNKSLYGLKQAPYCWNKRFNEFIEGQGLVRSNSDRCVYIKINSNVCLFLLLYVDDVLIVSHSMKSMNDLRRTLKEEFKLTDQGEAKSFLGIKIERTEDSMKISQTHYLEKLLKKFSMEDCKPISTPMETKLNTENGEATNKPYRELIGCLMYVMIQTRPDLSVAVNLISRYQSQPTDSLYIQLKRVLRYVKGTTDFGLIYKKGKEVSPLRGFVDADFANDINDRKSSSGYLFQIYGSTVCWSTRKQSTVAISSTEAEYLALASAIQEPMWLKGLLVEMCVIGADEQIVLYEDNQSCIKISEEPRKHQRLKHLDTKYNFINESIANNEIKLEYVPSENQLADILTKPLSASTFMRLKKLIGVNEY</sequence>
<protein>
    <recommendedName>
        <fullName evidence="24">Retrovirus-related Pol polyprotein from transposon TNT 1-94</fullName>
    </recommendedName>
</protein>
<evidence type="ECO:0008006" key="24">
    <source>
        <dbReference type="Google" id="ProtNLM"/>
    </source>
</evidence>
<dbReference type="Proteomes" id="UP001160148">
    <property type="component" value="Unassembled WGS sequence"/>
</dbReference>
<keyword evidence="7" id="KW-0064">Aspartyl protease</keyword>
<keyword evidence="15" id="KW-0917">Virion maturation</keyword>
<dbReference type="GO" id="GO:0003887">
    <property type="term" value="F:DNA-directed DNA polymerase activity"/>
    <property type="evidence" value="ECO:0007669"/>
    <property type="project" value="UniProtKB-KW"/>
</dbReference>
<evidence type="ECO:0000256" key="4">
    <source>
        <dbReference type="ARBA" id="ARBA00022722"/>
    </source>
</evidence>
<proteinExistence type="predicted"/>
<dbReference type="InterPro" id="IPR036397">
    <property type="entry name" value="RNaseH_sf"/>
</dbReference>
<keyword evidence="4" id="KW-0540">Nuclease</keyword>
<dbReference type="InterPro" id="IPR043502">
    <property type="entry name" value="DNA/RNA_pol_sf"/>
</dbReference>
<evidence type="ECO:0000256" key="16">
    <source>
        <dbReference type="ARBA" id="ARBA00023172"/>
    </source>
</evidence>
<reference evidence="22 23" key="1">
    <citation type="submission" date="2023-01" db="EMBL/GenBank/DDBJ databases">
        <authorList>
            <person name="Whitehead M."/>
        </authorList>
    </citation>
    <scope>NUCLEOTIDE SEQUENCE [LARGE SCALE GENOMIC DNA]</scope>
</reference>
<feature type="compositionally biased region" description="Basic and acidic residues" evidence="19">
    <location>
        <begin position="705"/>
        <end position="715"/>
    </location>
</feature>
<evidence type="ECO:0000313" key="22">
    <source>
        <dbReference type="EMBL" id="CAI6377447.1"/>
    </source>
</evidence>
<dbReference type="InterPro" id="IPR057670">
    <property type="entry name" value="SH3_retrovirus"/>
</dbReference>
<dbReference type="Pfam" id="PF00665">
    <property type="entry name" value="rve"/>
    <property type="match status" value="1"/>
</dbReference>
<dbReference type="InterPro" id="IPR001584">
    <property type="entry name" value="Integrase_cat-core"/>
</dbReference>
<keyword evidence="10" id="KW-0067">ATP-binding</keyword>
<dbReference type="EMBL" id="CARXXK010001755">
    <property type="protein sequence ID" value="CAI6377447.1"/>
    <property type="molecule type" value="Genomic_DNA"/>
</dbReference>
<organism evidence="22 23">
    <name type="scientific">Macrosiphum euphorbiae</name>
    <name type="common">potato aphid</name>
    <dbReference type="NCBI Taxonomy" id="13131"/>
    <lineage>
        <taxon>Eukaryota</taxon>
        <taxon>Metazoa</taxon>
        <taxon>Ecdysozoa</taxon>
        <taxon>Arthropoda</taxon>
        <taxon>Hexapoda</taxon>
        <taxon>Insecta</taxon>
        <taxon>Pterygota</taxon>
        <taxon>Neoptera</taxon>
        <taxon>Paraneoptera</taxon>
        <taxon>Hemiptera</taxon>
        <taxon>Sternorrhyncha</taxon>
        <taxon>Aphidomorpha</taxon>
        <taxon>Aphidoidea</taxon>
        <taxon>Aphididae</taxon>
        <taxon>Macrosiphini</taxon>
        <taxon>Macrosiphum</taxon>
    </lineage>
</organism>
<comment type="function">
    <text evidence="1">The aspartyl protease (PR) mediates the proteolytic cleavages of the Gag and Gag-Pol polyproteins after assembly of the VLP.</text>
</comment>
<keyword evidence="2" id="KW-1188">Viral release from host cell</keyword>
<dbReference type="GO" id="GO:0005524">
    <property type="term" value="F:ATP binding"/>
    <property type="evidence" value="ECO:0007669"/>
    <property type="project" value="UniProtKB-KW"/>
</dbReference>
<evidence type="ECO:0000313" key="23">
    <source>
        <dbReference type="Proteomes" id="UP001160148"/>
    </source>
</evidence>
<dbReference type="InterPro" id="IPR039537">
    <property type="entry name" value="Retrotran_Ty1/copia-like"/>
</dbReference>
<dbReference type="Pfam" id="PF22936">
    <property type="entry name" value="Pol_BBD"/>
    <property type="match status" value="1"/>
</dbReference>
<dbReference type="InterPro" id="IPR013103">
    <property type="entry name" value="RVT_2"/>
</dbReference>
<keyword evidence="8" id="KW-0255">Endonuclease</keyword>
<evidence type="ECO:0000256" key="19">
    <source>
        <dbReference type="SAM" id="MobiDB-lite"/>
    </source>
</evidence>
<dbReference type="PROSITE" id="PS50994">
    <property type="entry name" value="INTEGRASE"/>
    <property type="match status" value="1"/>
</dbReference>
<evidence type="ECO:0000256" key="3">
    <source>
        <dbReference type="ARBA" id="ARBA00022670"/>
    </source>
</evidence>
<evidence type="ECO:0000256" key="15">
    <source>
        <dbReference type="ARBA" id="ARBA00023113"/>
    </source>
</evidence>
<keyword evidence="17" id="KW-0511">Multifunctional enzyme</keyword>
<dbReference type="InterPro" id="IPR012337">
    <property type="entry name" value="RNaseH-like_sf"/>
</dbReference>
<gene>
    <name evidence="22" type="ORF">MEUPH1_LOCUS30705</name>
</gene>
<keyword evidence="9" id="KW-0378">Hydrolase</keyword>
<name>A0AAV0YB54_9HEMI</name>
<keyword evidence="3" id="KW-0645">Protease</keyword>
<evidence type="ECO:0000256" key="8">
    <source>
        <dbReference type="ARBA" id="ARBA00022759"/>
    </source>
</evidence>
<keyword evidence="18" id="KW-0863">Zinc-finger</keyword>
<dbReference type="PANTHER" id="PTHR42648:SF11">
    <property type="entry name" value="TRANSPOSON TY4-P GAG-POL POLYPROTEIN"/>
    <property type="match status" value="1"/>
</dbReference>
<feature type="compositionally biased region" description="Acidic residues" evidence="19">
    <location>
        <begin position="691"/>
        <end position="704"/>
    </location>
</feature>
<evidence type="ECO:0000256" key="5">
    <source>
        <dbReference type="ARBA" id="ARBA00022723"/>
    </source>
</evidence>
<dbReference type="GO" id="GO:0015074">
    <property type="term" value="P:DNA integration"/>
    <property type="evidence" value="ECO:0007669"/>
    <property type="project" value="UniProtKB-KW"/>
</dbReference>
<accession>A0AAV0YB54</accession>
<evidence type="ECO:0000256" key="7">
    <source>
        <dbReference type="ARBA" id="ARBA00022750"/>
    </source>
</evidence>
<evidence type="ECO:0000256" key="9">
    <source>
        <dbReference type="ARBA" id="ARBA00022801"/>
    </source>
</evidence>
<dbReference type="SUPFAM" id="SSF53098">
    <property type="entry name" value="Ribonuclease H-like"/>
    <property type="match status" value="1"/>
</dbReference>
<dbReference type="Pfam" id="PF14223">
    <property type="entry name" value="Retrotran_gag_2"/>
    <property type="match status" value="1"/>
</dbReference>
<keyword evidence="11" id="KW-0460">Magnesium</keyword>
<evidence type="ECO:0000256" key="13">
    <source>
        <dbReference type="ARBA" id="ARBA00022918"/>
    </source>
</evidence>
<comment type="caution">
    <text evidence="22">The sequence shown here is derived from an EMBL/GenBank/DDBJ whole genome shotgun (WGS) entry which is preliminary data.</text>
</comment>
<dbReference type="AlphaFoldDB" id="A0AAV0YB54"/>
<keyword evidence="16" id="KW-0233">DNA recombination</keyword>
<dbReference type="Pfam" id="PF13976">
    <property type="entry name" value="gag_pre-integrs"/>
    <property type="match status" value="1"/>
</dbReference>
<keyword evidence="5" id="KW-0479">Metal-binding</keyword>
<evidence type="ECO:0000256" key="11">
    <source>
        <dbReference type="ARBA" id="ARBA00022842"/>
    </source>
</evidence>
<evidence type="ECO:0000256" key="2">
    <source>
        <dbReference type="ARBA" id="ARBA00022612"/>
    </source>
</evidence>
<dbReference type="SUPFAM" id="SSF56672">
    <property type="entry name" value="DNA/RNA polymerases"/>
    <property type="match status" value="1"/>
</dbReference>
<evidence type="ECO:0000256" key="17">
    <source>
        <dbReference type="ARBA" id="ARBA00023268"/>
    </source>
</evidence>
<dbReference type="GO" id="GO:0003676">
    <property type="term" value="F:nucleic acid binding"/>
    <property type="evidence" value="ECO:0007669"/>
    <property type="project" value="InterPro"/>
</dbReference>
<evidence type="ECO:0000256" key="10">
    <source>
        <dbReference type="ARBA" id="ARBA00022840"/>
    </source>
</evidence>
<evidence type="ECO:0000256" key="12">
    <source>
        <dbReference type="ARBA" id="ARBA00022908"/>
    </source>
</evidence>
<dbReference type="GO" id="GO:0042575">
    <property type="term" value="C:DNA polymerase complex"/>
    <property type="evidence" value="ECO:0007669"/>
    <property type="project" value="UniProtKB-ARBA"/>
</dbReference>
<dbReference type="PROSITE" id="PS50158">
    <property type="entry name" value="ZF_CCHC"/>
    <property type="match status" value="1"/>
</dbReference>
<evidence type="ECO:0000256" key="18">
    <source>
        <dbReference type="PROSITE-ProRule" id="PRU00047"/>
    </source>
</evidence>
<dbReference type="Pfam" id="PF25597">
    <property type="entry name" value="SH3_retrovirus"/>
    <property type="match status" value="1"/>
</dbReference>
<feature type="region of interest" description="Disordered" evidence="19">
    <location>
        <begin position="691"/>
        <end position="733"/>
    </location>
</feature>
<keyword evidence="14" id="KW-0239">DNA-directed DNA polymerase</keyword>
<keyword evidence="18" id="KW-0862">Zinc</keyword>
<keyword evidence="14" id="KW-0808">Transferase</keyword>
<evidence type="ECO:0000259" key="21">
    <source>
        <dbReference type="PROSITE" id="PS50994"/>
    </source>
</evidence>
<feature type="domain" description="Integrase catalytic" evidence="21">
    <location>
        <begin position="438"/>
        <end position="604"/>
    </location>
</feature>
<evidence type="ECO:0000256" key="14">
    <source>
        <dbReference type="ARBA" id="ARBA00022932"/>
    </source>
</evidence>
<dbReference type="Pfam" id="PF07727">
    <property type="entry name" value="RVT_2"/>
    <property type="match status" value="1"/>
</dbReference>
<evidence type="ECO:0000256" key="1">
    <source>
        <dbReference type="ARBA" id="ARBA00002180"/>
    </source>
</evidence>
<dbReference type="CDD" id="cd09272">
    <property type="entry name" value="RNase_HI_RT_Ty1"/>
    <property type="match status" value="1"/>
</dbReference>
<keyword evidence="12" id="KW-0229">DNA integration</keyword>
<keyword evidence="23" id="KW-1185">Reference proteome</keyword>
<dbReference type="InterPro" id="IPR054722">
    <property type="entry name" value="PolX-like_BBD"/>
</dbReference>
<keyword evidence="14" id="KW-0548">Nucleotidyltransferase</keyword>
<dbReference type="Gene3D" id="3.30.420.10">
    <property type="entry name" value="Ribonuclease H-like superfamily/Ribonuclease H"/>
    <property type="match status" value="1"/>
</dbReference>
<dbReference type="GO" id="GO:0006508">
    <property type="term" value="P:proteolysis"/>
    <property type="evidence" value="ECO:0007669"/>
    <property type="project" value="UniProtKB-KW"/>
</dbReference>
<dbReference type="GO" id="GO:0006310">
    <property type="term" value="P:DNA recombination"/>
    <property type="evidence" value="ECO:0007669"/>
    <property type="project" value="UniProtKB-KW"/>
</dbReference>
<keyword evidence="13" id="KW-0695">RNA-directed DNA polymerase</keyword>
<keyword evidence="6" id="KW-0547">Nucleotide-binding</keyword>
<dbReference type="GO" id="GO:0004519">
    <property type="term" value="F:endonuclease activity"/>
    <property type="evidence" value="ECO:0007669"/>
    <property type="project" value="UniProtKB-KW"/>
</dbReference>